<feature type="region of interest" description="Disordered" evidence="1">
    <location>
        <begin position="472"/>
        <end position="608"/>
    </location>
</feature>
<dbReference type="OrthoDB" id="2529615at2759"/>
<feature type="region of interest" description="Disordered" evidence="1">
    <location>
        <begin position="72"/>
        <end position="170"/>
    </location>
</feature>
<feature type="transmembrane region" description="Helical" evidence="2">
    <location>
        <begin position="234"/>
        <end position="255"/>
    </location>
</feature>
<feature type="region of interest" description="Disordered" evidence="1">
    <location>
        <begin position="301"/>
        <end position="323"/>
    </location>
</feature>
<feature type="compositionally biased region" description="Basic residues" evidence="1">
    <location>
        <begin position="23"/>
        <end position="39"/>
    </location>
</feature>
<proteinExistence type="predicted"/>
<protein>
    <submittedName>
        <fullName evidence="3">BZ3500_MvSof-1268-A1-R1_Chr11-1g03233 protein</fullName>
    </submittedName>
</protein>
<evidence type="ECO:0000313" key="4">
    <source>
        <dbReference type="Proteomes" id="UP000249723"/>
    </source>
</evidence>
<keyword evidence="2" id="KW-0812">Transmembrane</keyword>
<sequence>MMTAERPPARSPSRCDQTTTGHRSLRARPGRRRPPRRSSSRVDALPHFQTWLLLIVLIASVMSLARASDVHHRSPAQRQQRHLLHKREAQARTTPIAATTDAGPVPTTTPNIAPTTAPATTTAVTTTPTTQPAATTNDDVTTTTKKKKAHSSDTTTAAAVATTTPTTTTTTPLSLAVAPSNTTAAAPLVVITVTSIVTNPDGSTSIAAVVNPAATADSATSRTTSGGSSASRTYAIIGGVLGSVVGLLLLLILLYKLAQHRGWGGDGRLGRFINEPFGAGPNGKEIKWPELQPDGQTVSTGLATLNPMGTRKTGGAGISMGEKDDEDEFLDNEEEELSGNGSWDEIKMPDGSIVRRPSTKCGGVGGAAIQRSVTGSMSSHYTVGGANGPGSRTSHYDSYRSPSPAMSFHRPQSPQILYPVNLHRAPSNPHLHGPYAMHPPPPAVLQSYPYPHPHPHAAQSALQRYRTLALAPVNHGPPAAPPSQPRPRSLMHRPSSISLFPLSTSPAPPSPLPSPSPTSGGSHSSHHYPSSPRMEQGSVHPDRSNSNSSNSSHGSSSSSSAARRKQQQQQQRYQQQKEPAFLGHGQGFSADLYAPREGVQRQLSVRNV</sequence>
<name>A0A2X0LWI8_9BASI</name>
<feature type="compositionally biased region" description="Low complexity" evidence="1">
    <location>
        <begin position="152"/>
        <end position="170"/>
    </location>
</feature>
<keyword evidence="2" id="KW-0472">Membrane</keyword>
<feature type="region of interest" description="Disordered" evidence="1">
    <location>
        <begin position="336"/>
        <end position="363"/>
    </location>
</feature>
<feature type="compositionally biased region" description="Pro residues" evidence="1">
    <location>
        <begin position="506"/>
        <end position="516"/>
    </location>
</feature>
<dbReference type="Proteomes" id="UP000249723">
    <property type="component" value="Unassembled WGS sequence"/>
</dbReference>
<organism evidence="3 4">
    <name type="scientific">Microbotryum saponariae</name>
    <dbReference type="NCBI Taxonomy" id="289078"/>
    <lineage>
        <taxon>Eukaryota</taxon>
        <taxon>Fungi</taxon>
        <taxon>Dikarya</taxon>
        <taxon>Basidiomycota</taxon>
        <taxon>Pucciniomycotina</taxon>
        <taxon>Microbotryomycetes</taxon>
        <taxon>Microbotryales</taxon>
        <taxon>Microbotryaceae</taxon>
        <taxon>Microbotryum</taxon>
    </lineage>
</organism>
<dbReference type="EMBL" id="FMWP01000138">
    <property type="protein sequence ID" value="SDA03793.1"/>
    <property type="molecule type" value="Genomic_DNA"/>
</dbReference>
<feature type="compositionally biased region" description="Basic residues" evidence="1">
    <location>
        <begin position="73"/>
        <end position="85"/>
    </location>
</feature>
<feature type="compositionally biased region" description="Low complexity" evidence="1">
    <location>
        <begin position="106"/>
        <end position="143"/>
    </location>
</feature>
<feature type="region of interest" description="Disordered" evidence="1">
    <location>
        <begin position="1"/>
        <end position="42"/>
    </location>
</feature>
<reference evidence="4" key="1">
    <citation type="submission" date="2016-10" db="EMBL/GenBank/DDBJ databases">
        <authorList>
            <person name="Jeantristanb JTB J.-T."/>
            <person name="Ricardo R."/>
        </authorList>
    </citation>
    <scope>NUCLEOTIDE SEQUENCE [LARGE SCALE GENOMIC DNA]</scope>
</reference>
<feature type="compositionally biased region" description="Low complexity" evidence="1">
    <location>
        <begin position="544"/>
        <end position="576"/>
    </location>
</feature>
<gene>
    <name evidence="3" type="ORF">BZ3500_MVSOF-1268-A1-R1_CHR11-1G03233</name>
</gene>
<keyword evidence="2" id="KW-1133">Transmembrane helix</keyword>
<accession>A0A2X0LWI8</accession>
<keyword evidence="4" id="KW-1185">Reference proteome</keyword>
<feature type="region of interest" description="Disordered" evidence="1">
    <location>
        <begin position="384"/>
        <end position="408"/>
    </location>
</feature>
<feature type="compositionally biased region" description="Low complexity" evidence="1">
    <location>
        <begin position="517"/>
        <end position="532"/>
    </location>
</feature>
<evidence type="ECO:0000256" key="1">
    <source>
        <dbReference type="SAM" id="MobiDB-lite"/>
    </source>
</evidence>
<dbReference type="AlphaFoldDB" id="A0A2X0LWI8"/>
<evidence type="ECO:0000256" key="2">
    <source>
        <dbReference type="SAM" id="Phobius"/>
    </source>
</evidence>
<evidence type="ECO:0000313" key="3">
    <source>
        <dbReference type="EMBL" id="SDA03793.1"/>
    </source>
</evidence>